<dbReference type="SUPFAM" id="SSF52172">
    <property type="entry name" value="CheY-like"/>
    <property type="match status" value="1"/>
</dbReference>
<gene>
    <name evidence="8" type="ORF">ABDB84_03700</name>
</gene>
<dbReference type="InterPro" id="IPR039420">
    <property type="entry name" value="WalR-like"/>
</dbReference>
<keyword evidence="3 5" id="KW-0238">DNA-binding</keyword>
<feature type="modified residue" description="4-aspartylphosphate" evidence="4">
    <location>
        <position position="51"/>
    </location>
</feature>
<comment type="caution">
    <text evidence="8">The sequence shown here is derived from an EMBL/GenBank/DDBJ whole genome shotgun (WGS) entry which is preliminary data.</text>
</comment>
<evidence type="ECO:0000256" key="1">
    <source>
        <dbReference type="ARBA" id="ARBA00022553"/>
    </source>
</evidence>
<dbReference type="InterPro" id="IPR001789">
    <property type="entry name" value="Sig_transdc_resp-reg_receiver"/>
</dbReference>
<evidence type="ECO:0000256" key="3">
    <source>
        <dbReference type="ARBA" id="ARBA00023125"/>
    </source>
</evidence>
<dbReference type="PROSITE" id="PS50110">
    <property type="entry name" value="RESPONSE_REGULATORY"/>
    <property type="match status" value="1"/>
</dbReference>
<dbReference type="InterPro" id="IPR036388">
    <property type="entry name" value="WH-like_DNA-bd_sf"/>
</dbReference>
<dbReference type="InterPro" id="IPR011006">
    <property type="entry name" value="CheY-like_superfamily"/>
</dbReference>
<dbReference type="SMART" id="SM00862">
    <property type="entry name" value="Trans_reg_C"/>
    <property type="match status" value="1"/>
</dbReference>
<evidence type="ECO:0000256" key="2">
    <source>
        <dbReference type="ARBA" id="ARBA00023012"/>
    </source>
</evidence>
<dbReference type="Gene3D" id="1.10.10.10">
    <property type="entry name" value="Winged helix-like DNA-binding domain superfamily/Winged helix DNA-binding domain"/>
    <property type="match status" value="1"/>
</dbReference>
<accession>A0ABU9YV59</accession>
<dbReference type="InterPro" id="IPR001867">
    <property type="entry name" value="OmpR/PhoB-type_DNA-bd"/>
</dbReference>
<dbReference type="PANTHER" id="PTHR48111:SF40">
    <property type="entry name" value="PHOSPHATE REGULON TRANSCRIPTIONAL REGULATORY PROTEIN PHOB"/>
    <property type="match status" value="1"/>
</dbReference>
<keyword evidence="9" id="KW-1185">Reference proteome</keyword>
<evidence type="ECO:0000259" key="7">
    <source>
        <dbReference type="PROSITE" id="PS51755"/>
    </source>
</evidence>
<dbReference type="PANTHER" id="PTHR48111">
    <property type="entry name" value="REGULATOR OF RPOS"/>
    <property type="match status" value="1"/>
</dbReference>
<evidence type="ECO:0000313" key="8">
    <source>
        <dbReference type="EMBL" id="MEN3067570.1"/>
    </source>
</evidence>
<evidence type="ECO:0000256" key="4">
    <source>
        <dbReference type="PROSITE-ProRule" id="PRU00169"/>
    </source>
</evidence>
<name>A0ABU9YV59_9RHOO</name>
<keyword evidence="1 4" id="KW-0597">Phosphoprotein</keyword>
<dbReference type="Gene3D" id="6.10.250.690">
    <property type="match status" value="1"/>
</dbReference>
<dbReference type="PROSITE" id="PS51755">
    <property type="entry name" value="OMPR_PHOB"/>
    <property type="match status" value="1"/>
</dbReference>
<dbReference type="CDD" id="cd17574">
    <property type="entry name" value="REC_OmpR"/>
    <property type="match status" value="1"/>
</dbReference>
<evidence type="ECO:0000256" key="5">
    <source>
        <dbReference type="PROSITE-ProRule" id="PRU01091"/>
    </source>
</evidence>
<dbReference type="CDD" id="cd00383">
    <property type="entry name" value="trans_reg_C"/>
    <property type="match status" value="1"/>
</dbReference>
<protein>
    <submittedName>
        <fullName evidence="8">Response regulator transcription factor</fullName>
    </submittedName>
</protein>
<feature type="domain" description="Response regulatory" evidence="6">
    <location>
        <begin position="2"/>
        <end position="117"/>
    </location>
</feature>
<evidence type="ECO:0000259" key="6">
    <source>
        <dbReference type="PROSITE" id="PS50110"/>
    </source>
</evidence>
<dbReference type="SMART" id="SM00448">
    <property type="entry name" value="REC"/>
    <property type="match status" value="1"/>
</dbReference>
<evidence type="ECO:0000313" key="9">
    <source>
        <dbReference type="Proteomes" id="UP001410394"/>
    </source>
</evidence>
<dbReference type="Proteomes" id="UP001410394">
    <property type="component" value="Unassembled WGS sequence"/>
</dbReference>
<keyword evidence="2" id="KW-0902">Two-component regulatory system</keyword>
<proteinExistence type="predicted"/>
<organism evidence="8 9">
    <name type="scientific">Uliginosibacterium sediminicola</name>
    <dbReference type="NCBI Taxonomy" id="2024550"/>
    <lineage>
        <taxon>Bacteria</taxon>
        <taxon>Pseudomonadati</taxon>
        <taxon>Pseudomonadota</taxon>
        <taxon>Betaproteobacteria</taxon>
        <taxon>Rhodocyclales</taxon>
        <taxon>Zoogloeaceae</taxon>
        <taxon>Uliginosibacterium</taxon>
    </lineage>
</organism>
<dbReference type="Pfam" id="PF00486">
    <property type="entry name" value="Trans_reg_C"/>
    <property type="match status" value="1"/>
</dbReference>
<feature type="domain" description="OmpR/PhoB-type" evidence="7">
    <location>
        <begin position="125"/>
        <end position="224"/>
    </location>
</feature>
<dbReference type="RefSeq" id="WP_345918333.1">
    <property type="nucleotide sequence ID" value="NZ_JBDIVE010000001.1"/>
</dbReference>
<dbReference type="Gene3D" id="3.40.50.2300">
    <property type="match status" value="1"/>
</dbReference>
<sequence>MRIALLEDDAALFALTSAWLKNEGHDVHGFHLTRDLIRFASRESVDLYILDWMLPDQTGGSFLTWLRQTREDNTPAIFLTALDSEDDIVAGLNAGADDFIIKPVSQRVLLSRIAAIMRRSRPEAASLIELPPYRIDAGRKQICLRDEPLELTEKEFDLALFLFRNIGRLLSRGHMLQAVWSVSPDLVTRTVDTHISRVRAKLQLKPENGFRLTPTYNYGYRLEQLETAEG</sequence>
<dbReference type="EMBL" id="JBDIVE010000001">
    <property type="protein sequence ID" value="MEN3067570.1"/>
    <property type="molecule type" value="Genomic_DNA"/>
</dbReference>
<reference evidence="8 9" key="1">
    <citation type="journal article" date="2018" name="Int. J. Syst. Evol. Microbiol.">
        <title>Uliginosibacterium sediminicola sp. nov., isolated from freshwater sediment.</title>
        <authorList>
            <person name="Hwang W.M."/>
            <person name="Kim S.M."/>
            <person name="Kang K."/>
            <person name="Ahn T.Y."/>
        </authorList>
    </citation>
    <scope>NUCLEOTIDE SEQUENCE [LARGE SCALE GENOMIC DNA]</scope>
    <source>
        <strain evidence="8 9">M1-21</strain>
    </source>
</reference>
<feature type="DNA-binding region" description="OmpR/PhoB-type" evidence="5">
    <location>
        <begin position="125"/>
        <end position="224"/>
    </location>
</feature>
<dbReference type="Pfam" id="PF00072">
    <property type="entry name" value="Response_reg"/>
    <property type="match status" value="1"/>
</dbReference>